<dbReference type="PROSITE" id="PS51318">
    <property type="entry name" value="TAT"/>
    <property type="match status" value="1"/>
</dbReference>
<evidence type="ECO:0000256" key="1">
    <source>
        <dbReference type="SAM" id="SignalP"/>
    </source>
</evidence>
<evidence type="ECO:0000313" key="2">
    <source>
        <dbReference type="EMBL" id="MCP8938779.1"/>
    </source>
</evidence>
<dbReference type="EMBL" id="JANCLU010000007">
    <property type="protein sequence ID" value="MCP8938779.1"/>
    <property type="molecule type" value="Genomic_DNA"/>
</dbReference>
<name>A0ABT1LBE7_9HYPH</name>
<keyword evidence="1" id="KW-0732">Signal</keyword>
<evidence type="ECO:0008006" key="4">
    <source>
        <dbReference type="Google" id="ProtNLM"/>
    </source>
</evidence>
<gene>
    <name evidence="2" type="ORF">NK718_09660</name>
</gene>
<protein>
    <recommendedName>
        <fullName evidence="4">Secreted protein</fullName>
    </recommendedName>
</protein>
<reference evidence="2 3" key="1">
    <citation type="submission" date="2022-07" db="EMBL/GenBank/DDBJ databases">
        <authorList>
            <person name="Li W.-J."/>
            <person name="Deng Q.-Q."/>
        </authorList>
    </citation>
    <scope>NUCLEOTIDE SEQUENCE [LARGE SCALE GENOMIC DNA]</scope>
    <source>
        <strain evidence="2 3">SYSU M60028</strain>
    </source>
</reference>
<dbReference type="RefSeq" id="WP_254741019.1">
    <property type="nucleotide sequence ID" value="NZ_JANCLU010000007.1"/>
</dbReference>
<accession>A0ABT1LBE7</accession>
<feature type="chain" id="PRO_5046153109" description="Secreted protein" evidence="1">
    <location>
        <begin position="32"/>
        <end position="115"/>
    </location>
</feature>
<dbReference type="Proteomes" id="UP001205890">
    <property type="component" value="Unassembled WGS sequence"/>
</dbReference>
<dbReference type="InterPro" id="IPR006311">
    <property type="entry name" value="TAT_signal"/>
</dbReference>
<proteinExistence type="predicted"/>
<organism evidence="2 3">
    <name type="scientific">Alsobacter ponti</name>
    <dbReference type="NCBI Taxonomy" id="2962936"/>
    <lineage>
        <taxon>Bacteria</taxon>
        <taxon>Pseudomonadati</taxon>
        <taxon>Pseudomonadota</taxon>
        <taxon>Alphaproteobacteria</taxon>
        <taxon>Hyphomicrobiales</taxon>
        <taxon>Alsobacteraceae</taxon>
        <taxon>Alsobacter</taxon>
    </lineage>
</organism>
<evidence type="ECO:0000313" key="3">
    <source>
        <dbReference type="Proteomes" id="UP001205890"/>
    </source>
</evidence>
<keyword evidence="3" id="KW-1185">Reference proteome</keyword>
<feature type="signal peptide" evidence="1">
    <location>
        <begin position="1"/>
        <end position="31"/>
    </location>
</feature>
<sequence length="115" mass="12326">MTTIKRIAVFRALAGAAALAALAVSSAPAWADSVDGNWCDEKGRTLSIEGYTILTPGGHKTQGDYSRHRFSYVVPNAEPDEGSPVSMLLINENTMRATTGQQPGSVIWTRCEKVS</sequence>
<comment type="caution">
    <text evidence="2">The sequence shown here is derived from an EMBL/GenBank/DDBJ whole genome shotgun (WGS) entry which is preliminary data.</text>
</comment>